<keyword evidence="8 10" id="KW-0408">Iron</keyword>
<evidence type="ECO:0000256" key="3">
    <source>
        <dbReference type="ARBA" id="ARBA00012314"/>
    </source>
</evidence>
<dbReference type="PROSITE" id="PS00437">
    <property type="entry name" value="CATALASE_1"/>
    <property type="match status" value="1"/>
</dbReference>
<comment type="catalytic activity">
    <reaction evidence="10 15">
        <text>2 H2O2 = O2 + 2 H2O</text>
        <dbReference type="Rhea" id="RHEA:20309"/>
        <dbReference type="ChEBI" id="CHEBI:15377"/>
        <dbReference type="ChEBI" id="CHEBI:15379"/>
        <dbReference type="ChEBI" id="CHEBI:16240"/>
        <dbReference type="EC" id="1.11.1.6"/>
    </reaction>
</comment>
<evidence type="ECO:0000256" key="2">
    <source>
        <dbReference type="ARBA" id="ARBA00010660"/>
    </source>
</evidence>
<evidence type="ECO:0000256" key="8">
    <source>
        <dbReference type="ARBA" id="ARBA00023004"/>
    </source>
</evidence>
<dbReference type="RefSeq" id="WP_145739712.1">
    <property type="nucleotide sequence ID" value="NZ_VIWX01000002.1"/>
</dbReference>
<feature type="compositionally biased region" description="Basic and acidic residues" evidence="16">
    <location>
        <begin position="1"/>
        <end position="18"/>
    </location>
</feature>
<dbReference type="PROSITE" id="PS00438">
    <property type="entry name" value="CATALASE_2"/>
    <property type="match status" value="1"/>
</dbReference>
<evidence type="ECO:0000313" key="19">
    <source>
        <dbReference type="Proteomes" id="UP000316184"/>
    </source>
</evidence>
<dbReference type="PROSITE" id="PS51402">
    <property type="entry name" value="CATALASE_3"/>
    <property type="match status" value="1"/>
</dbReference>
<dbReference type="InterPro" id="IPR043156">
    <property type="entry name" value="Catalase_clade2_helical"/>
</dbReference>
<evidence type="ECO:0000256" key="13">
    <source>
        <dbReference type="PIRSR" id="PIRSR038927-3"/>
    </source>
</evidence>
<sequence length="702" mass="77242">MASGDAKHEQLDGVRADADDTELTTQQGVRIDHTDDSLQAGERGPTLLEDFHFREKVTHFDHERIPERVVHARGAGAYGHFQPYDGWLADYTAAKFLTDPEVSTPLFVRFSTVAGSRGSADTVRDVRGFATKFYTEQGNYDLVGNNFPVFFIQDGIKFPDFVHAVKPEPHNEIPQAASAHDTLWDFVSLQPETLHTIMWLMSDRAIPRSYRMMQGFGVHTFRLVNAQGKGTFVKFHWKPVLGSHSLVWDECQKIAGADADFNRRDLWDAIEGGRFPEWELGVQLVEESDEFAFDFDLLDATKIIPEEQVPVRPVGKMVLDRNPDNFFAETEQIAFHTANVVPGIDFTNDPLLQARNFSYLDTQLIRLGGPNFAQIPINRPVAEVSTNQRDGYGQQRIHRGTTSYTPNTLGGGCPAIADSEVFKHYQARVDGDKIRRRSESFSDHFSQPTLFWNSMARWEKEHIVEAFRFELGKVGDQGVRERVLGELNHIDHDLAAAVAHGIGLEAPAGSTENHGRSSPALSQANSPTESVETRKVAVLVADGVDAPAVQQLRRELSELGAVAEVLGAGHDGKVRSADGSEVDVDVAARTAMSVVYDAVFVPGGAESARTLAADGHAVHFVAEAYKHHKTIAASDEGVDVVRQAGVAERARELAERDGFAADGGVVLGASTGGSLPERFVEEFAAALGRHREWDRDTSSVPA</sequence>
<dbReference type="InterPro" id="IPR024712">
    <property type="entry name" value="Catalase_clade2"/>
</dbReference>
<keyword evidence="9 10" id="KW-0376">Hydrogen peroxide</keyword>
<dbReference type="EC" id="1.11.1.6" evidence="3 10"/>
<evidence type="ECO:0000256" key="6">
    <source>
        <dbReference type="ARBA" id="ARBA00022723"/>
    </source>
</evidence>
<dbReference type="CDD" id="cd03132">
    <property type="entry name" value="GATase1_catalase"/>
    <property type="match status" value="1"/>
</dbReference>
<dbReference type="GO" id="GO:0042744">
    <property type="term" value="P:hydrogen peroxide catabolic process"/>
    <property type="evidence" value="ECO:0007669"/>
    <property type="project" value="UniProtKB-UniRule"/>
</dbReference>
<gene>
    <name evidence="18" type="ORF">FHU35_121194</name>
</gene>
<evidence type="ECO:0000256" key="12">
    <source>
        <dbReference type="PIRSR" id="PIRSR038927-2"/>
    </source>
</evidence>
<protein>
    <recommendedName>
        <fullName evidence="3 10">Catalase</fullName>
        <ecNumber evidence="3 10">1.11.1.6</ecNumber>
    </recommendedName>
</protein>
<dbReference type="InterPro" id="IPR018028">
    <property type="entry name" value="Catalase"/>
</dbReference>
<dbReference type="GO" id="GO:0005829">
    <property type="term" value="C:cytosol"/>
    <property type="evidence" value="ECO:0007669"/>
    <property type="project" value="TreeGrafter"/>
</dbReference>
<evidence type="ECO:0000256" key="10">
    <source>
        <dbReference type="PIRNR" id="PIRNR038927"/>
    </source>
</evidence>
<feature type="compositionally biased region" description="Polar residues" evidence="16">
    <location>
        <begin position="519"/>
        <end position="529"/>
    </location>
</feature>
<dbReference type="OrthoDB" id="3169619at2"/>
<evidence type="ECO:0000256" key="5">
    <source>
        <dbReference type="ARBA" id="ARBA00022617"/>
    </source>
</evidence>
<proteinExistence type="inferred from homology"/>
<dbReference type="InterPro" id="IPR029062">
    <property type="entry name" value="Class_I_gatase-like"/>
</dbReference>
<dbReference type="InterPro" id="IPR002226">
    <property type="entry name" value="Catalase_haem_BS"/>
</dbReference>
<dbReference type="PANTHER" id="PTHR42821">
    <property type="entry name" value="CATALASE"/>
    <property type="match status" value="1"/>
</dbReference>
<evidence type="ECO:0000256" key="16">
    <source>
        <dbReference type="SAM" id="MobiDB-lite"/>
    </source>
</evidence>
<dbReference type="Gene3D" id="2.40.180.10">
    <property type="entry name" value="Catalase core domain"/>
    <property type="match status" value="1"/>
</dbReference>
<dbReference type="InterPro" id="IPR024708">
    <property type="entry name" value="Catalase_AS"/>
</dbReference>
<reference evidence="18 19" key="1">
    <citation type="submission" date="2019-06" db="EMBL/GenBank/DDBJ databases">
        <title>Sequencing the genomes of 1000 actinobacteria strains.</title>
        <authorList>
            <person name="Klenk H.-P."/>
        </authorList>
    </citation>
    <scope>NUCLEOTIDE SEQUENCE [LARGE SCALE GENOMIC DNA]</scope>
    <source>
        <strain evidence="18 19">DSM 46699</strain>
    </source>
</reference>
<evidence type="ECO:0000256" key="11">
    <source>
        <dbReference type="PIRSR" id="PIRSR038927-1"/>
    </source>
</evidence>
<dbReference type="PANTHER" id="PTHR42821:SF1">
    <property type="entry name" value="CATALASE-B"/>
    <property type="match status" value="1"/>
</dbReference>
<feature type="binding site" evidence="13">
    <location>
        <position position="366"/>
    </location>
    <ligand>
        <name>heme</name>
        <dbReference type="ChEBI" id="CHEBI:30413"/>
    </ligand>
</feature>
<dbReference type="Pfam" id="PF18011">
    <property type="entry name" value="Catalase_C"/>
    <property type="match status" value="1"/>
</dbReference>
<feature type="cross-link" description="3'-histidyl-3-tyrosine (His-Tyr)" evidence="14">
    <location>
        <begin position="336"/>
        <end position="359"/>
    </location>
</feature>
<dbReference type="GO" id="GO:0020037">
    <property type="term" value="F:heme binding"/>
    <property type="evidence" value="ECO:0007669"/>
    <property type="project" value="UniProtKB-UniRule"/>
</dbReference>
<dbReference type="InterPro" id="IPR020835">
    <property type="entry name" value="Catalase_sf"/>
</dbReference>
<dbReference type="FunFam" id="2.40.180.10:FF:000003">
    <property type="entry name" value="Catalase"/>
    <property type="match status" value="1"/>
</dbReference>
<keyword evidence="6 10" id="KW-0479">Metal-binding</keyword>
<dbReference type="InterPro" id="IPR041399">
    <property type="entry name" value="Catalase_large_C"/>
</dbReference>
<feature type="binding site" description="axial binding residue" evidence="12">
    <location>
        <position position="359"/>
    </location>
    <ligand>
        <name>heme</name>
        <dbReference type="ChEBI" id="CHEBI:30413"/>
    </ligand>
    <ligandPart>
        <name>Fe</name>
        <dbReference type="ChEBI" id="CHEBI:18248"/>
    </ligandPart>
</feature>
<feature type="region of interest" description="Disordered" evidence="16">
    <location>
        <begin position="506"/>
        <end position="529"/>
    </location>
</feature>
<comment type="caution">
    <text evidence="18">The sequence shown here is derived from an EMBL/GenBank/DDBJ whole genome shotgun (WGS) entry which is preliminary data.</text>
</comment>
<evidence type="ECO:0000256" key="1">
    <source>
        <dbReference type="ARBA" id="ARBA00001971"/>
    </source>
</evidence>
<feature type="binding site" evidence="13">
    <location>
        <position position="68"/>
    </location>
    <ligand>
        <name>heme</name>
        <dbReference type="ChEBI" id="CHEBI:30413"/>
    </ligand>
</feature>
<dbReference type="SMART" id="SM01060">
    <property type="entry name" value="Catalase"/>
    <property type="match status" value="1"/>
</dbReference>
<dbReference type="SUPFAM" id="SSF52317">
    <property type="entry name" value="Class I glutamine amidotransferase-like"/>
    <property type="match status" value="1"/>
</dbReference>
<dbReference type="Gene3D" id="3.40.50.880">
    <property type="match status" value="1"/>
</dbReference>
<dbReference type="GO" id="GO:0004096">
    <property type="term" value="F:catalase activity"/>
    <property type="evidence" value="ECO:0007669"/>
    <property type="project" value="UniProtKB-UniRule"/>
</dbReference>
<feature type="region of interest" description="Disordered" evidence="16">
    <location>
        <begin position="1"/>
        <end position="41"/>
    </location>
</feature>
<evidence type="ECO:0000256" key="15">
    <source>
        <dbReference type="RuleBase" id="RU000498"/>
    </source>
</evidence>
<evidence type="ECO:0000256" key="14">
    <source>
        <dbReference type="PIRSR" id="PIRSR038927-4"/>
    </source>
</evidence>
<dbReference type="PIRSF" id="PIRSF038927">
    <property type="entry name" value="Catalase_clade2"/>
    <property type="match status" value="1"/>
</dbReference>
<feature type="binding site" evidence="13">
    <location>
        <position position="158"/>
    </location>
    <ligand>
        <name>heme</name>
        <dbReference type="ChEBI" id="CHEBI:30413"/>
    </ligand>
</feature>
<accession>A0A561UA09</accession>
<comment type="function">
    <text evidence="10">Decomposes hydrogen peroxide into water and oxygen; serves to protect cells from the toxic effects of hydrogen peroxide.</text>
</comment>
<feature type="binding site" evidence="13">
    <location>
        <position position="355"/>
    </location>
    <ligand>
        <name>heme</name>
        <dbReference type="ChEBI" id="CHEBI:30413"/>
    </ligand>
</feature>
<keyword evidence="7 10" id="KW-0560">Oxidoreductase</keyword>
<evidence type="ECO:0000256" key="7">
    <source>
        <dbReference type="ARBA" id="ARBA00023002"/>
    </source>
</evidence>
<dbReference type="Proteomes" id="UP000316184">
    <property type="component" value="Unassembled WGS sequence"/>
</dbReference>
<dbReference type="EMBL" id="VIWX01000002">
    <property type="protein sequence ID" value="TWF96193.1"/>
    <property type="molecule type" value="Genomic_DNA"/>
</dbReference>
<keyword evidence="5 10" id="KW-0349">Heme</keyword>
<evidence type="ECO:0000256" key="4">
    <source>
        <dbReference type="ARBA" id="ARBA00022559"/>
    </source>
</evidence>
<evidence type="ECO:0000313" key="18">
    <source>
        <dbReference type="EMBL" id="TWF96193.1"/>
    </source>
</evidence>
<evidence type="ECO:0000259" key="17">
    <source>
        <dbReference type="SMART" id="SM01060"/>
    </source>
</evidence>
<dbReference type="Pfam" id="PF00199">
    <property type="entry name" value="Catalase"/>
    <property type="match status" value="1"/>
</dbReference>
<dbReference type="SUPFAM" id="SSF56634">
    <property type="entry name" value="Heme-dependent catalase-like"/>
    <property type="match status" value="1"/>
</dbReference>
<organism evidence="18 19">
    <name type="scientific">Saccharopolyspora dendranthemae</name>
    <dbReference type="NCBI Taxonomy" id="1181886"/>
    <lineage>
        <taxon>Bacteria</taxon>
        <taxon>Bacillati</taxon>
        <taxon>Actinomycetota</taxon>
        <taxon>Actinomycetes</taxon>
        <taxon>Pseudonocardiales</taxon>
        <taxon>Pseudonocardiaceae</taxon>
        <taxon>Saccharopolyspora</taxon>
    </lineage>
</organism>
<dbReference type="FunFam" id="1.20.1370.20:FF:000001">
    <property type="entry name" value="Catalase HPII"/>
    <property type="match status" value="1"/>
</dbReference>
<dbReference type="Pfam" id="PF06628">
    <property type="entry name" value="Catalase-rel"/>
    <property type="match status" value="1"/>
</dbReference>
<feature type="domain" description="Catalase core" evidence="17">
    <location>
        <begin position="24"/>
        <end position="413"/>
    </location>
</feature>
<dbReference type="PRINTS" id="PR00067">
    <property type="entry name" value="CATALASE"/>
</dbReference>
<name>A0A561UA09_9PSEU</name>
<dbReference type="InterPro" id="IPR011614">
    <property type="entry name" value="Catalase_core"/>
</dbReference>
<dbReference type="InterPro" id="IPR010582">
    <property type="entry name" value="Catalase_immune_responsive"/>
</dbReference>
<feature type="active site" evidence="11">
    <location>
        <position position="71"/>
    </location>
</feature>
<dbReference type="AlphaFoldDB" id="A0A561UA09"/>
<evidence type="ECO:0000256" key="9">
    <source>
        <dbReference type="ARBA" id="ARBA00023324"/>
    </source>
</evidence>
<comment type="cofactor">
    <cofactor evidence="1 10 12">
        <name>heme</name>
        <dbReference type="ChEBI" id="CHEBI:30413"/>
    </cofactor>
</comment>
<feature type="binding site" evidence="13">
    <location>
        <position position="109"/>
    </location>
    <ligand>
        <name>heme</name>
        <dbReference type="ChEBI" id="CHEBI:30413"/>
    </ligand>
</feature>
<comment type="similarity">
    <text evidence="2">Belongs to the catalase family. HPII subfamily.</text>
</comment>
<dbReference type="GO" id="GO:0006979">
    <property type="term" value="P:response to oxidative stress"/>
    <property type="evidence" value="ECO:0007669"/>
    <property type="project" value="InterPro"/>
</dbReference>
<dbReference type="GO" id="GO:0046872">
    <property type="term" value="F:metal ion binding"/>
    <property type="evidence" value="ECO:0007669"/>
    <property type="project" value="UniProtKB-KW"/>
</dbReference>
<dbReference type="Gene3D" id="1.20.1370.20">
    <property type="match status" value="1"/>
</dbReference>
<keyword evidence="19" id="KW-1185">Reference proteome</keyword>
<feature type="active site" evidence="11">
    <location>
        <position position="145"/>
    </location>
</feature>
<keyword evidence="4 10" id="KW-0575">Peroxidase</keyword>